<accession>A0A915J2L4</accession>
<evidence type="ECO:0000313" key="2">
    <source>
        <dbReference type="Proteomes" id="UP000887565"/>
    </source>
</evidence>
<feature type="region of interest" description="Disordered" evidence="1">
    <location>
        <begin position="1"/>
        <end position="23"/>
    </location>
</feature>
<reference evidence="3" key="1">
    <citation type="submission" date="2022-11" db="UniProtKB">
        <authorList>
            <consortium name="WormBaseParasite"/>
        </authorList>
    </citation>
    <scope>IDENTIFICATION</scope>
</reference>
<dbReference type="WBParaSite" id="nRc.2.0.1.t20706-RA">
    <property type="protein sequence ID" value="nRc.2.0.1.t20706-RA"/>
    <property type="gene ID" value="nRc.2.0.1.g20706"/>
</dbReference>
<name>A0A915J2L4_ROMCU</name>
<keyword evidence="2" id="KW-1185">Reference proteome</keyword>
<dbReference type="AlphaFoldDB" id="A0A915J2L4"/>
<evidence type="ECO:0000256" key="1">
    <source>
        <dbReference type="SAM" id="MobiDB-lite"/>
    </source>
</evidence>
<sequence length="82" mass="9384">MPPMESQGESEDPTFAEDQSLQDEWETNYDLTETTLQSTSDHLDFKATVKLPPSCEWSLYGSWILIRTLGDCCVGPWHCTKR</sequence>
<proteinExistence type="predicted"/>
<organism evidence="2 3">
    <name type="scientific">Romanomermis culicivorax</name>
    <name type="common">Nematode worm</name>
    <dbReference type="NCBI Taxonomy" id="13658"/>
    <lineage>
        <taxon>Eukaryota</taxon>
        <taxon>Metazoa</taxon>
        <taxon>Ecdysozoa</taxon>
        <taxon>Nematoda</taxon>
        <taxon>Enoplea</taxon>
        <taxon>Dorylaimia</taxon>
        <taxon>Mermithida</taxon>
        <taxon>Mermithoidea</taxon>
        <taxon>Mermithidae</taxon>
        <taxon>Romanomermis</taxon>
    </lineage>
</organism>
<feature type="compositionally biased region" description="Acidic residues" evidence="1">
    <location>
        <begin position="8"/>
        <end position="23"/>
    </location>
</feature>
<evidence type="ECO:0000313" key="3">
    <source>
        <dbReference type="WBParaSite" id="nRc.2.0.1.t20706-RA"/>
    </source>
</evidence>
<dbReference type="Proteomes" id="UP000887565">
    <property type="component" value="Unplaced"/>
</dbReference>
<protein>
    <submittedName>
        <fullName evidence="3">Uncharacterized protein</fullName>
    </submittedName>
</protein>